<organism evidence="1">
    <name type="scientific">uncultured Caudovirales phage</name>
    <dbReference type="NCBI Taxonomy" id="2100421"/>
    <lineage>
        <taxon>Viruses</taxon>
        <taxon>Duplodnaviria</taxon>
        <taxon>Heunggongvirae</taxon>
        <taxon>Uroviricota</taxon>
        <taxon>Caudoviricetes</taxon>
        <taxon>Peduoviridae</taxon>
        <taxon>Maltschvirus</taxon>
        <taxon>Maltschvirus maltsch</taxon>
    </lineage>
</organism>
<gene>
    <name evidence="1" type="ORF">UFOVP56_41</name>
</gene>
<reference evidence="1" key="1">
    <citation type="submission" date="2020-05" db="EMBL/GenBank/DDBJ databases">
        <authorList>
            <person name="Chiriac C."/>
            <person name="Salcher M."/>
            <person name="Ghai R."/>
            <person name="Kavagutti S V."/>
        </authorList>
    </citation>
    <scope>NUCLEOTIDE SEQUENCE</scope>
</reference>
<name>A0A6J5T873_9CAUD</name>
<proteinExistence type="predicted"/>
<accession>A0A6J5T873</accession>
<sequence length="80" mass="9016">MAELSDFQKRFLAVGQGQQVFTQREYDNAVAAAKAEIITVAIEATKYAISVEREECALLMDERYPEGAQQIRDRALIAKH</sequence>
<protein>
    <submittedName>
        <fullName evidence="1">Uncharacterized protein</fullName>
    </submittedName>
</protein>
<dbReference type="EMBL" id="LR797819">
    <property type="protein sequence ID" value="CAB4240964.1"/>
    <property type="molecule type" value="Genomic_DNA"/>
</dbReference>
<evidence type="ECO:0000313" key="1">
    <source>
        <dbReference type="EMBL" id="CAB4240964.1"/>
    </source>
</evidence>